<dbReference type="SUPFAM" id="SSF55874">
    <property type="entry name" value="ATPase domain of HSP90 chaperone/DNA topoisomerase II/histidine kinase"/>
    <property type="match status" value="1"/>
</dbReference>
<organism evidence="12 13">
    <name type="scientific">Heyndrickxia oleronia</name>
    <dbReference type="NCBI Taxonomy" id="38875"/>
    <lineage>
        <taxon>Bacteria</taxon>
        <taxon>Bacillati</taxon>
        <taxon>Bacillota</taxon>
        <taxon>Bacilli</taxon>
        <taxon>Bacillales</taxon>
        <taxon>Bacillaceae</taxon>
        <taxon>Heyndrickxia</taxon>
    </lineage>
</organism>
<dbReference type="Pfam" id="PF00512">
    <property type="entry name" value="HisKA"/>
    <property type="match status" value="1"/>
</dbReference>
<feature type="transmembrane region" description="Helical" evidence="10">
    <location>
        <begin position="12"/>
        <end position="32"/>
    </location>
</feature>
<protein>
    <recommendedName>
        <fullName evidence="3">histidine kinase</fullName>
        <ecNumber evidence="3">2.7.13.3</ecNumber>
    </recommendedName>
</protein>
<evidence type="ECO:0000256" key="5">
    <source>
        <dbReference type="ARBA" id="ARBA00022679"/>
    </source>
</evidence>
<keyword evidence="8" id="KW-0067">ATP-binding</keyword>
<dbReference type="InterPro" id="IPR004358">
    <property type="entry name" value="Sig_transdc_His_kin-like_C"/>
</dbReference>
<dbReference type="CDD" id="cd00082">
    <property type="entry name" value="HisKA"/>
    <property type="match status" value="1"/>
</dbReference>
<dbReference type="PANTHER" id="PTHR43711:SF1">
    <property type="entry name" value="HISTIDINE KINASE 1"/>
    <property type="match status" value="1"/>
</dbReference>
<keyword evidence="4" id="KW-0597">Phosphoprotein</keyword>
<dbReference type="InterPro" id="IPR005467">
    <property type="entry name" value="His_kinase_dom"/>
</dbReference>
<keyword evidence="9" id="KW-0902">Two-component regulatory system</keyword>
<evidence type="ECO:0000256" key="9">
    <source>
        <dbReference type="ARBA" id="ARBA00023012"/>
    </source>
</evidence>
<evidence type="ECO:0000256" key="6">
    <source>
        <dbReference type="ARBA" id="ARBA00022741"/>
    </source>
</evidence>
<keyword evidence="10" id="KW-0472">Membrane</keyword>
<dbReference type="PROSITE" id="PS50109">
    <property type="entry name" value="HIS_KIN"/>
    <property type="match status" value="1"/>
</dbReference>
<dbReference type="InterPro" id="IPR003661">
    <property type="entry name" value="HisK_dim/P_dom"/>
</dbReference>
<dbReference type="AlphaFoldDB" id="A0AAW6SPA8"/>
<evidence type="ECO:0000256" key="10">
    <source>
        <dbReference type="SAM" id="Phobius"/>
    </source>
</evidence>
<dbReference type="SMART" id="SM00388">
    <property type="entry name" value="HisKA"/>
    <property type="match status" value="1"/>
</dbReference>
<dbReference type="GO" id="GO:0000155">
    <property type="term" value="F:phosphorelay sensor kinase activity"/>
    <property type="evidence" value="ECO:0007669"/>
    <property type="project" value="InterPro"/>
</dbReference>
<dbReference type="InterPro" id="IPR050736">
    <property type="entry name" value="Sensor_HK_Regulatory"/>
</dbReference>
<proteinExistence type="predicted"/>
<accession>A0AAW6SPA8</accession>
<dbReference type="PRINTS" id="PR00344">
    <property type="entry name" value="BCTRLSENSOR"/>
</dbReference>
<dbReference type="FunFam" id="3.30.565.10:FF:000006">
    <property type="entry name" value="Sensor histidine kinase WalK"/>
    <property type="match status" value="1"/>
</dbReference>
<keyword evidence="6" id="KW-0547">Nucleotide-binding</keyword>
<evidence type="ECO:0000259" key="11">
    <source>
        <dbReference type="PROSITE" id="PS50109"/>
    </source>
</evidence>
<gene>
    <name evidence="12" type="ORF">P5X88_06905</name>
</gene>
<reference evidence="12" key="1">
    <citation type="submission" date="2023-03" db="EMBL/GenBank/DDBJ databases">
        <title>Bacterial isolates from washroom surfaces on a university campus.</title>
        <authorList>
            <person name="Holman D.B."/>
            <person name="Gzyl K.E."/>
            <person name="Taheri A.E."/>
        </authorList>
    </citation>
    <scope>NUCLEOTIDE SEQUENCE</scope>
    <source>
        <strain evidence="12">RD03</strain>
    </source>
</reference>
<dbReference type="Proteomes" id="UP001159179">
    <property type="component" value="Unassembled WGS sequence"/>
</dbReference>
<evidence type="ECO:0000313" key="12">
    <source>
        <dbReference type="EMBL" id="MDH5160661.1"/>
    </source>
</evidence>
<dbReference type="SMART" id="SM00387">
    <property type="entry name" value="HATPase_c"/>
    <property type="match status" value="1"/>
</dbReference>
<evidence type="ECO:0000256" key="3">
    <source>
        <dbReference type="ARBA" id="ARBA00012438"/>
    </source>
</evidence>
<comment type="subcellular location">
    <subcellularLocation>
        <location evidence="2">Cell membrane</location>
        <topology evidence="2">Multi-pass membrane protein</topology>
    </subcellularLocation>
</comment>
<dbReference type="EC" id="2.7.13.3" evidence="3"/>
<keyword evidence="7 12" id="KW-0418">Kinase</keyword>
<evidence type="ECO:0000256" key="8">
    <source>
        <dbReference type="ARBA" id="ARBA00022840"/>
    </source>
</evidence>
<feature type="domain" description="Histidine kinase" evidence="11">
    <location>
        <begin position="191"/>
        <end position="407"/>
    </location>
</feature>
<dbReference type="GO" id="GO:0005886">
    <property type="term" value="C:plasma membrane"/>
    <property type="evidence" value="ECO:0007669"/>
    <property type="project" value="UniProtKB-SubCell"/>
</dbReference>
<dbReference type="Pfam" id="PF02518">
    <property type="entry name" value="HATPase_c"/>
    <property type="match status" value="1"/>
</dbReference>
<dbReference type="InterPro" id="IPR036890">
    <property type="entry name" value="HATPase_C_sf"/>
</dbReference>
<sequence>MFKKTRLQLTLLNSFVFIILIAILGTIIYSFVNSYIYKDVDHSLQTSIKSLEKGRPLPGPRGEPQQIISLLIWDENDQLLNANDLFNSEFIQANHTKFIQKRLNILEDIKVKNTTYRAISVKAHIDNKPVVLEFIRSTQVEHQVMNRLLIIMIIGCVAGSILAIVAGFFLAEKALQPIKHAWDKQQRFVSDASHEIRTPLAVIQSRSELLLQEPNATIQEKALDISIVLKECRRLTKLVTSLLTLARSDSNEIEIERKEFPLDQLLNDIVDHYSELASFQGKEITLTSNPPITFFGDKDRIHQLIVILLDNAMKYTNEKGIIQLTSYENKNVVGIIVEDNGIGMKNEELTKIFDRFYQIDSSRTKTNSLGLGLSIAQWIVVKHGGKIKVDSTFGEGSRFELQFSKKKHV</sequence>
<keyword evidence="10" id="KW-0812">Transmembrane</keyword>
<dbReference type="InterPro" id="IPR036097">
    <property type="entry name" value="HisK_dim/P_sf"/>
</dbReference>
<dbReference type="FunFam" id="1.10.287.130:FF:000036">
    <property type="entry name" value="Two-component sensor histidine kinase"/>
    <property type="match status" value="1"/>
</dbReference>
<keyword evidence="10" id="KW-1133">Transmembrane helix</keyword>
<comment type="caution">
    <text evidence="12">The sequence shown here is derived from an EMBL/GenBank/DDBJ whole genome shotgun (WGS) entry which is preliminary data.</text>
</comment>
<evidence type="ECO:0000313" key="13">
    <source>
        <dbReference type="Proteomes" id="UP001159179"/>
    </source>
</evidence>
<keyword evidence="5" id="KW-0808">Transferase</keyword>
<dbReference type="Gene3D" id="3.30.565.10">
    <property type="entry name" value="Histidine kinase-like ATPase, C-terminal domain"/>
    <property type="match status" value="1"/>
</dbReference>
<dbReference type="CDD" id="cd00075">
    <property type="entry name" value="HATPase"/>
    <property type="match status" value="1"/>
</dbReference>
<dbReference type="GO" id="GO:0005524">
    <property type="term" value="F:ATP binding"/>
    <property type="evidence" value="ECO:0007669"/>
    <property type="project" value="UniProtKB-KW"/>
</dbReference>
<evidence type="ECO:0000256" key="7">
    <source>
        <dbReference type="ARBA" id="ARBA00022777"/>
    </source>
</evidence>
<evidence type="ECO:0000256" key="1">
    <source>
        <dbReference type="ARBA" id="ARBA00000085"/>
    </source>
</evidence>
<dbReference type="EMBL" id="JAROYP010000003">
    <property type="protein sequence ID" value="MDH5160661.1"/>
    <property type="molecule type" value="Genomic_DNA"/>
</dbReference>
<name>A0AAW6SPA8_9BACI</name>
<dbReference type="RefSeq" id="WP_280616235.1">
    <property type="nucleotide sequence ID" value="NZ_JAROYP010000003.1"/>
</dbReference>
<evidence type="ECO:0000256" key="2">
    <source>
        <dbReference type="ARBA" id="ARBA00004651"/>
    </source>
</evidence>
<dbReference type="InterPro" id="IPR003594">
    <property type="entry name" value="HATPase_dom"/>
</dbReference>
<dbReference type="SUPFAM" id="SSF47384">
    <property type="entry name" value="Homodimeric domain of signal transducing histidine kinase"/>
    <property type="match status" value="1"/>
</dbReference>
<evidence type="ECO:0000256" key="4">
    <source>
        <dbReference type="ARBA" id="ARBA00022553"/>
    </source>
</evidence>
<dbReference type="PANTHER" id="PTHR43711">
    <property type="entry name" value="TWO-COMPONENT HISTIDINE KINASE"/>
    <property type="match status" value="1"/>
</dbReference>
<comment type="catalytic activity">
    <reaction evidence="1">
        <text>ATP + protein L-histidine = ADP + protein N-phospho-L-histidine.</text>
        <dbReference type="EC" id="2.7.13.3"/>
    </reaction>
</comment>
<dbReference type="Gene3D" id="1.10.287.130">
    <property type="match status" value="1"/>
</dbReference>
<feature type="transmembrane region" description="Helical" evidence="10">
    <location>
        <begin position="148"/>
        <end position="171"/>
    </location>
</feature>